<keyword evidence="14" id="KW-0443">Lipid metabolism</keyword>
<accession>A0A2V2YYT2</accession>
<feature type="transmembrane region" description="Helical" evidence="24">
    <location>
        <begin position="203"/>
        <end position="223"/>
    </location>
</feature>
<comment type="similarity">
    <text evidence="5">Belongs to the CDS family.</text>
</comment>
<evidence type="ECO:0000256" key="13">
    <source>
        <dbReference type="ARBA" id="ARBA00022989"/>
    </source>
</evidence>
<feature type="transmembrane region" description="Helical" evidence="24">
    <location>
        <begin position="54"/>
        <end position="71"/>
    </location>
</feature>
<dbReference type="EC" id="2.7.7.41" evidence="6"/>
<evidence type="ECO:0000256" key="1">
    <source>
        <dbReference type="ARBA" id="ARBA00001698"/>
    </source>
</evidence>
<dbReference type="GO" id="GO:0016024">
    <property type="term" value="P:CDP-diacylglycerol biosynthetic process"/>
    <property type="evidence" value="ECO:0007669"/>
    <property type="project" value="TreeGrafter"/>
</dbReference>
<evidence type="ECO:0000256" key="4">
    <source>
        <dbReference type="ARBA" id="ARBA00005189"/>
    </source>
</evidence>
<keyword evidence="9" id="KW-0444">Lipid biosynthesis</keyword>
<comment type="pathway">
    <text evidence="3">Phospholipid metabolism; CDP-diacylglycerol biosynthesis; CDP-diacylglycerol from sn-glycerol 3-phosphate: step 3/3.</text>
</comment>
<evidence type="ECO:0000313" key="25">
    <source>
        <dbReference type="EMBL" id="PWW06431.1"/>
    </source>
</evidence>
<dbReference type="PROSITE" id="PS51257">
    <property type="entry name" value="PROKAR_LIPOPROTEIN"/>
    <property type="match status" value="1"/>
</dbReference>
<evidence type="ECO:0000256" key="16">
    <source>
        <dbReference type="ARBA" id="ARBA00023209"/>
    </source>
</evidence>
<dbReference type="Pfam" id="PF01148">
    <property type="entry name" value="CTP_transf_1"/>
    <property type="match status" value="1"/>
</dbReference>
<keyword evidence="12 25" id="KW-0548">Nucleotidyltransferase</keyword>
<dbReference type="GO" id="GO:0005886">
    <property type="term" value="C:plasma membrane"/>
    <property type="evidence" value="ECO:0007669"/>
    <property type="project" value="UniProtKB-SubCell"/>
</dbReference>
<proteinExistence type="inferred from homology"/>
<keyword evidence="11 24" id="KW-0812">Transmembrane</keyword>
<evidence type="ECO:0000256" key="24">
    <source>
        <dbReference type="SAM" id="Phobius"/>
    </source>
</evidence>
<protein>
    <recommendedName>
        <fullName evidence="7">Phosphatidate cytidylyltransferase</fullName>
        <ecNumber evidence="6">2.7.7.41</ecNumber>
    </recommendedName>
    <alternativeName>
        <fullName evidence="20">CDP-DAG synthase</fullName>
    </alternativeName>
    <alternativeName>
        <fullName evidence="22">CDP-DG synthase</fullName>
    </alternativeName>
    <alternativeName>
        <fullName evidence="18">CDP-diacylglycerol synthase</fullName>
    </alternativeName>
    <alternativeName>
        <fullName evidence="21">CDP-diglyceride pyrophosphorylase</fullName>
    </alternativeName>
    <alternativeName>
        <fullName evidence="23">CDP-diglyceride synthase</fullName>
    </alternativeName>
    <alternativeName>
        <fullName evidence="19">CTP:phosphatidate cytidylyltransferase</fullName>
    </alternativeName>
</protein>
<evidence type="ECO:0000256" key="3">
    <source>
        <dbReference type="ARBA" id="ARBA00005119"/>
    </source>
</evidence>
<evidence type="ECO:0000256" key="10">
    <source>
        <dbReference type="ARBA" id="ARBA00022679"/>
    </source>
</evidence>
<evidence type="ECO:0000256" key="2">
    <source>
        <dbReference type="ARBA" id="ARBA00004651"/>
    </source>
</evidence>
<evidence type="ECO:0000256" key="19">
    <source>
        <dbReference type="ARBA" id="ARBA00031825"/>
    </source>
</evidence>
<evidence type="ECO:0000313" key="26">
    <source>
        <dbReference type="Proteomes" id="UP000246635"/>
    </source>
</evidence>
<dbReference type="AlphaFoldDB" id="A0A2V2YYT2"/>
<evidence type="ECO:0000256" key="8">
    <source>
        <dbReference type="ARBA" id="ARBA00022475"/>
    </source>
</evidence>
<name>A0A2V2YYT2_9BACL</name>
<feature type="transmembrane region" description="Helical" evidence="24">
    <location>
        <begin position="131"/>
        <end position="153"/>
    </location>
</feature>
<dbReference type="GO" id="GO:0004605">
    <property type="term" value="F:phosphatidate cytidylyltransferase activity"/>
    <property type="evidence" value="ECO:0007669"/>
    <property type="project" value="UniProtKB-EC"/>
</dbReference>
<evidence type="ECO:0000256" key="5">
    <source>
        <dbReference type="ARBA" id="ARBA00010185"/>
    </source>
</evidence>
<evidence type="ECO:0000256" key="7">
    <source>
        <dbReference type="ARBA" id="ARBA00019373"/>
    </source>
</evidence>
<evidence type="ECO:0000256" key="15">
    <source>
        <dbReference type="ARBA" id="ARBA00023136"/>
    </source>
</evidence>
<keyword evidence="15 24" id="KW-0472">Membrane</keyword>
<keyword evidence="26" id="KW-1185">Reference proteome</keyword>
<evidence type="ECO:0000256" key="6">
    <source>
        <dbReference type="ARBA" id="ARBA00012487"/>
    </source>
</evidence>
<gene>
    <name evidence="25" type="ORF">DFQ01_103334</name>
</gene>
<evidence type="ECO:0000256" key="21">
    <source>
        <dbReference type="ARBA" id="ARBA00032396"/>
    </source>
</evidence>
<dbReference type="PANTHER" id="PTHR46382:SF1">
    <property type="entry name" value="PHOSPHATIDATE CYTIDYLYLTRANSFERASE"/>
    <property type="match status" value="1"/>
</dbReference>
<feature type="transmembrane region" description="Helical" evidence="24">
    <location>
        <begin position="107"/>
        <end position="125"/>
    </location>
</feature>
<comment type="caution">
    <text evidence="25">The sequence shown here is derived from an EMBL/GenBank/DDBJ whole genome shotgun (WGS) entry which is preliminary data.</text>
</comment>
<keyword evidence="10 25" id="KW-0808">Transferase</keyword>
<evidence type="ECO:0000256" key="22">
    <source>
        <dbReference type="ARBA" id="ARBA00032743"/>
    </source>
</evidence>
<evidence type="ECO:0000256" key="9">
    <source>
        <dbReference type="ARBA" id="ARBA00022516"/>
    </source>
</evidence>
<feature type="transmembrane region" description="Helical" evidence="24">
    <location>
        <begin position="77"/>
        <end position="95"/>
    </location>
</feature>
<keyword evidence="17" id="KW-1208">Phospholipid metabolism</keyword>
<reference evidence="25 26" key="1">
    <citation type="submission" date="2018-05" db="EMBL/GenBank/DDBJ databases">
        <title>Genomic Encyclopedia of Type Strains, Phase III (KMG-III): the genomes of soil and plant-associated and newly described type strains.</title>
        <authorList>
            <person name="Whitman W."/>
        </authorList>
    </citation>
    <scope>NUCLEOTIDE SEQUENCE [LARGE SCALE GENOMIC DNA]</scope>
    <source>
        <strain evidence="25 26">CECT 5696</strain>
    </source>
</reference>
<comment type="catalytic activity">
    <reaction evidence="1">
        <text>a 1,2-diacyl-sn-glycero-3-phosphate + CTP + H(+) = a CDP-1,2-diacyl-sn-glycerol + diphosphate</text>
        <dbReference type="Rhea" id="RHEA:16229"/>
        <dbReference type="ChEBI" id="CHEBI:15378"/>
        <dbReference type="ChEBI" id="CHEBI:33019"/>
        <dbReference type="ChEBI" id="CHEBI:37563"/>
        <dbReference type="ChEBI" id="CHEBI:58332"/>
        <dbReference type="ChEBI" id="CHEBI:58608"/>
        <dbReference type="EC" id="2.7.7.41"/>
    </reaction>
</comment>
<evidence type="ECO:0000256" key="18">
    <source>
        <dbReference type="ARBA" id="ARBA00029893"/>
    </source>
</evidence>
<sequence length="264" mass="28230">MKQRIVTGVLAGAVFACAVVAGNWVYAVLIVLLALIGFHEYVKMNGVQWSHPSSVLGFVGVLLLVLPWELFGTKQPSVTTVLWVLMFAQLAITVLSKNKWTLDSASLMLLGAFYVGYGFDAMLTVRSMEPHGLYFSCLAFGCIWASDAGAYFVGRAIGKTKLWPSISPNKTVEGAIGGLVLALVVGLVFALCAPDWIGIGEALGIAAVCAVAGQFGDLIQSAYKRIRGIKDSGSLLPGHGGVLDRCDSWIIVFPLLVLMELFTK</sequence>
<keyword evidence="13 24" id="KW-1133">Transmembrane helix</keyword>
<evidence type="ECO:0000256" key="14">
    <source>
        <dbReference type="ARBA" id="ARBA00023098"/>
    </source>
</evidence>
<comment type="subcellular location">
    <subcellularLocation>
        <location evidence="2">Cell membrane</location>
        <topology evidence="2">Multi-pass membrane protein</topology>
    </subcellularLocation>
</comment>
<organism evidence="25 26">
    <name type="scientific">Paenibacillus cellulosilyticus</name>
    <dbReference type="NCBI Taxonomy" id="375489"/>
    <lineage>
        <taxon>Bacteria</taxon>
        <taxon>Bacillati</taxon>
        <taxon>Bacillota</taxon>
        <taxon>Bacilli</taxon>
        <taxon>Bacillales</taxon>
        <taxon>Paenibacillaceae</taxon>
        <taxon>Paenibacillus</taxon>
    </lineage>
</organism>
<dbReference type="RefSeq" id="WP_110043109.1">
    <property type="nucleotide sequence ID" value="NZ_CP054612.1"/>
</dbReference>
<dbReference type="Proteomes" id="UP000246635">
    <property type="component" value="Unassembled WGS sequence"/>
</dbReference>
<evidence type="ECO:0000256" key="23">
    <source>
        <dbReference type="ARBA" id="ARBA00033406"/>
    </source>
</evidence>
<dbReference type="OrthoDB" id="9799199at2"/>
<dbReference type="EMBL" id="QGTQ01000003">
    <property type="protein sequence ID" value="PWW06431.1"/>
    <property type="molecule type" value="Genomic_DNA"/>
</dbReference>
<dbReference type="PANTHER" id="PTHR46382">
    <property type="entry name" value="PHOSPHATIDATE CYTIDYLYLTRANSFERASE"/>
    <property type="match status" value="1"/>
</dbReference>
<keyword evidence="8" id="KW-1003">Cell membrane</keyword>
<keyword evidence="16" id="KW-0594">Phospholipid biosynthesis</keyword>
<feature type="transmembrane region" description="Helical" evidence="24">
    <location>
        <begin position="174"/>
        <end position="197"/>
    </location>
</feature>
<evidence type="ECO:0000256" key="12">
    <source>
        <dbReference type="ARBA" id="ARBA00022695"/>
    </source>
</evidence>
<evidence type="ECO:0000256" key="17">
    <source>
        <dbReference type="ARBA" id="ARBA00023264"/>
    </source>
</evidence>
<evidence type="ECO:0000256" key="20">
    <source>
        <dbReference type="ARBA" id="ARBA00032253"/>
    </source>
</evidence>
<evidence type="ECO:0000256" key="11">
    <source>
        <dbReference type="ARBA" id="ARBA00022692"/>
    </source>
</evidence>
<comment type="pathway">
    <text evidence="4">Lipid metabolism.</text>
</comment>